<dbReference type="PROSITE" id="PS50835">
    <property type="entry name" value="IG_LIKE"/>
    <property type="match status" value="1"/>
</dbReference>
<dbReference type="SUPFAM" id="SSF48726">
    <property type="entry name" value="Immunoglobulin"/>
    <property type="match status" value="3"/>
</dbReference>
<evidence type="ECO:0000259" key="12">
    <source>
        <dbReference type="PROSITE" id="PS50835"/>
    </source>
</evidence>
<dbReference type="Proteomes" id="UP000694394">
    <property type="component" value="Chromosome 22"/>
</dbReference>
<accession>A0A8C5Y5N9</accession>
<dbReference type="InterPro" id="IPR050412">
    <property type="entry name" value="Ig-like_Receptors_ImmuneReg"/>
</dbReference>
<dbReference type="GO" id="GO:0005886">
    <property type="term" value="C:plasma membrane"/>
    <property type="evidence" value="ECO:0007669"/>
    <property type="project" value="UniProtKB-SubCell"/>
</dbReference>
<evidence type="ECO:0000256" key="2">
    <source>
        <dbReference type="ARBA" id="ARBA00022475"/>
    </source>
</evidence>
<dbReference type="PANTHER" id="PTHR11738">
    <property type="entry name" value="MHC CLASS I NK CELL RECEPTOR"/>
    <property type="match status" value="1"/>
</dbReference>
<dbReference type="InterPro" id="IPR013151">
    <property type="entry name" value="Immunoglobulin_dom"/>
</dbReference>
<evidence type="ECO:0000256" key="8">
    <source>
        <dbReference type="ARBA" id="ARBA00023157"/>
    </source>
</evidence>
<evidence type="ECO:0000256" key="11">
    <source>
        <dbReference type="SAM" id="Phobius"/>
    </source>
</evidence>
<keyword evidence="3 11" id="KW-0812">Transmembrane</keyword>
<evidence type="ECO:0000313" key="14">
    <source>
        <dbReference type="Proteomes" id="UP000694394"/>
    </source>
</evidence>
<dbReference type="InterPro" id="IPR007110">
    <property type="entry name" value="Ig-like_dom"/>
</dbReference>
<evidence type="ECO:0000256" key="10">
    <source>
        <dbReference type="ARBA" id="ARBA00023319"/>
    </source>
</evidence>
<keyword evidence="14" id="KW-1185">Reference proteome</keyword>
<proteinExistence type="predicted"/>
<keyword evidence="5" id="KW-0677">Repeat</keyword>
<dbReference type="InterPro" id="IPR013783">
    <property type="entry name" value="Ig-like_fold"/>
</dbReference>
<reference evidence="13" key="1">
    <citation type="submission" date="2016-12" db="EMBL/GenBank/DDBJ databases">
        <title>Mouse lemur reference genome and diversity panel.</title>
        <authorList>
            <person name="Harris R."/>
            <person name="Larsen P."/>
            <person name="Liu Y."/>
            <person name="Hughes D.S."/>
            <person name="Murali S."/>
            <person name="Raveendran M."/>
            <person name="Korchina V."/>
            <person name="Wang M."/>
            <person name="Jhangiani S."/>
            <person name="Bandaranaike D."/>
            <person name="Bellair M."/>
            <person name="Blankenburg K."/>
            <person name="Chao H."/>
            <person name="Dahdouli M."/>
            <person name="Dinh H."/>
            <person name="Doddapaneni H."/>
            <person name="English A."/>
            <person name="Firestine M."/>
            <person name="Gnanaolivu R."/>
            <person name="Gross S."/>
            <person name="Hernandez B."/>
            <person name="Javaid M."/>
            <person name="Jayaseelan J."/>
            <person name="Jones J."/>
            <person name="Khan Z."/>
            <person name="Kovar C."/>
            <person name="Kurapati P."/>
            <person name="Le B."/>
            <person name="Lee S."/>
            <person name="Li M."/>
            <person name="Mathew T."/>
            <person name="Narasimhan A."/>
            <person name="Ngo D."/>
            <person name="Nguyen L."/>
            <person name="Okwuonu G."/>
            <person name="Ongeri F."/>
            <person name="Osuji N."/>
            <person name="Pu L.-L."/>
            <person name="Puazo M."/>
            <person name="Quiroz J."/>
            <person name="Raj R."/>
            <person name="Rajbhandari K."/>
            <person name="Reid J.G."/>
            <person name="Santibanez J."/>
            <person name="Sexton D."/>
            <person name="Skinner E."/>
            <person name="Vee V."/>
            <person name="Weissenberger G."/>
            <person name="Wu Y."/>
            <person name="Xin Y."/>
            <person name="Han Y."/>
            <person name="Campbell C."/>
            <person name="Brown A."/>
            <person name="Sullivan B."/>
            <person name="Shelton J."/>
            <person name="Brown S."/>
            <person name="Dudchenko O."/>
            <person name="Machol I."/>
            <person name="Durand N."/>
            <person name="Shamim M."/>
            <person name="Lieberman A."/>
            <person name="Muzny D.M."/>
            <person name="Richards S."/>
            <person name="Yoder A."/>
            <person name="Worley K.C."/>
            <person name="Rogers J."/>
            <person name="Gibbs R.A."/>
        </authorList>
    </citation>
    <scope>NUCLEOTIDE SEQUENCE [LARGE SCALE GENOMIC DNA]</scope>
</reference>
<evidence type="ECO:0000313" key="13">
    <source>
        <dbReference type="Ensembl" id="ENSMICP00000045532.1"/>
    </source>
</evidence>
<evidence type="ECO:0000256" key="7">
    <source>
        <dbReference type="ARBA" id="ARBA00023136"/>
    </source>
</evidence>
<comment type="subcellular location">
    <subcellularLocation>
        <location evidence="1">Cell membrane</location>
        <topology evidence="1">Single-pass membrane protein</topology>
    </subcellularLocation>
</comment>
<organism evidence="13 14">
    <name type="scientific">Microcebus murinus</name>
    <name type="common">Gray mouse lemur</name>
    <name type="synonym">Lemur murinus</name>
    <dbReference type="NCBI Taxonomy" id="30608"/>
    <lineage>
        <taxon>Eukaryota</taxon>
        <taxon>Metazoa</taxon>
        <taxon>Chordata</taxon>
        <taxon>Craniata</taxon>
        <taxon>Vertebrata</taxon>
        <taxon>Euteleostomi</taxon>
        <taxon>Mammalia</taxon>
        <taxon>Eutheria</taxon>
        <taxon>Euarchontoglires</taxon>
        <taxon>Primates</taxon>
        <taxon>Strepsirrhini</taxon>
        <taxon>Lemuriformes</taxon>
        <taxon>Cheirogaleidae</taxon>
        <taxon>Microcebus</taxon>
    </lineage>
</organism>
<evidence type="ECO:0000256" key="3">
    <source>
        <dbReference type="ARBA" id="ARBA00022692"/>
    </source>
</evidence>
<dbReference type="Gene3D" id="2.60.40.10">
    <property type="entry name" value="Immunoglobulins"/>
    <property type="match status" value="3"/>
</dbReference>
<dbReference type="InterPro" id="IPR003599">
    <property type="entry name" value="Ig_sub"/>
</dbReference>
<keyword evidence="2" id="KW-1003">Cell membrane</keyword>
<sequence>ALLTSYFLPGTLPKPTLWAEPASGTLDAKEYRLDKEGRSGPWDTETPMKPDYKTKFNIPHMTEHYAGRYRCYYYSPAGWSKPSEPLELVVTGFYGKPTLSALPSPVVTSGGNVTLQCGSWLRFDVFILIQEGEQKLTWTQDSQQTSSVWSQALFPVSPVTPSHRWMFRCYGCYRNSSQVWLVPSDPLELLVSGVSRKPSLLSPQGHVLAPGQNLTLQCRSDVSYDRFTLYQEGRRVLAQHPGRQPQAGLSQADFPLGPVSGSHGGQYRCYGGHSLSSEWSAPSDPLVILITGEEPSGPGPMVASGENVTLLCQEGAANPPLQSPFSMSLVTSAHRVSSSSVPSPIFSFSGSAETISPSQNKSYPTTPHPQDYTVENLVRMGLAGLILVALGILLFEDWHSRRRHQDAAGR</sequence>
<protein>
    <recommendedName>
        <fullName evidence="12">Ig-like domain-containing protein</fullName>
    </recommendedName>
</protein>
<keyword evidence="4" id="KW-0732">Signal</keyword>
<keyword evidence="10" id="KW-0393">Immunoglobulin domain</keyword>
<reference evidence="13" key="2">
    <citation type="submission" date="2025-08" db="UniProtKB">
        <authorList>
            <consortium name="Ensembl"/>
        </authorList>
    </citation>
    <scope>IDENTIFICATION</scope>
</reference>
<evidence type="ECO:0000256" key="9">
    <source>
        <dbReference type="ARBA" id="ARBA00023180"/>
    </source>
</evidence>
<dbReference type="GO" id="GO:0032396">
    <property type="term" value="F:inhibitory MHC class I receptor activity"/>
    <property type="evidence" value="ECO:0007669"/>
    <property type="project" value="TreeGrafter"/>
</dbReference>
<keyword evidence="8" id="KW-1015">Disulfide bond</keyword>
<evidence type="ECO:0000256" key="6">
    <source>
        <dbReference type="ARBA" id="ARBA00022989"/>
    </source>
</evidence>
<dbReference type="SMART" id="SM00409">
    <property type="entry name" value="IG"/>
    <property type="match status" value="2"/>
</dbReference>
<evidence type="ECO:0000256" key="1">
    <source>
        <dbReference type="ARBA" id="ARBA00004162"/>
    </source>
</evidence>
<dbReference type="GO" id="GO:0019221">
    <property type="term" value="P:cytokine-mediated signaling pathway"/>
    <property type="evidence" value="ECO:0007669"/>
    <property type="project" value="TreeGrafter"/>
</dbReference>
<dbReference type="GeneTree" id="ENSGT01100000263478"/>
<evidence type="ECO:0000256" key="5">
    <source>
        <dbReference type="ARBA" id="ARBA00022737"/>
    </source>
</evidence>
<name>A0A8C5Y5N9_MICMU</name>
<evidence type="ECO:0000256" key="4">
    <source>
        <dbReference type="ARBA" id="ARBA00022729"/>
    </source>
</evidence>
<dbReference type="GO" id="GO:0002764">
    <property type="term" value="P:immune response-regulating signaling pathway"/>
    <property type="evidence" value="ECO:0007669"/>
    <property type="project" value="TreeGrafter"/>
</dbReference>
<feature type="domain" description="Ig-like" evidence="12">
    <location>
        <begin position="97"/>
        <end position="169"/>
    </location>
</feature>
<dbReference type="FunFam" id="2.60.40.10:FF:000049">
    <property type="entry name" value="Leukocyte immunoglobulin-like receptor subfamily B member 1"/>
    <property type="match status" value="3"/>
</dbReference>
<dbReference type="PANTHER" id="PTHR11738:SF179">
    <property type="entry name" value="LEUKOCYTE IMMUNOGLOBULIN-LIKE RECEPTOR SUBFAMILY A MEMBER 5"/>
    <property type="match status" value="1"/>
</dbReference>
<dbReference type="InterPro" id="IPR036179">
    <property type="entry name" value="Ig-like_dom_sf"/>
</dbReference>
<keyword evidence="7 11" id="KW-0472">Membrane</keyword>
<dbReference type="EMBL" id="ABDC03026623">
    <property type="status" value="NOT_ANNOTATED_CDS"/>
    <property type="molecule type" value="Genomic_DNA"/>
</dbReference>
<reference evidence="13" key="3">
    <citation type="submission" date="2025-09" db="UniProtKB">
        <authorList>
            <consortium name="Ensembl"/>
        </authorList>
    </citation>
    <scope>IDENTIFICATION</scope>
</reference>
<dbReference type="Ensembl" id="ENSMICT00000069158.1">
    <property type="protein sequence ID" value="ENSMICP00000045532.1"/>
    <property type="gene ID" value="ENSMICG00000009123.3"/>
</dbReference>
<feature type="transmembrane region" description="Helical" evidence="11">
    <location>
        <begin position="377"/>
        <end position="395"/>
    </location>
</feature>
<dbReference type="Pfam" id="PF00047">
    <property type="entry name" value="ig"/>
    <property type="match status" value="1"/>
</dbReference>
<keyword evidence="9" id="KW-0325">Glycoprotein</keyword>
<dbReference type="AlphaFoldDB" id="A0A8C5Y5N9"/>
<keyword evidence="6 11" id="KW-1133">Transmembrane helix</keyword>